<dbReference type="Pfam" id="PF25087">
    <property type="entry name" value="GMPPB_C"/>
    <property type="match status" value="1"/>
</dbReference>
<evidence type="ECO:0000259" key="3">
    <source>
        <dbReference type="Pfam" id="PF25087"/>
    </source>
</evidence>
<name>A0A1Z2XMG8_9FIRM</name>
<keyword evidence="6" id="KW-1185">Reference proteome</keyword>
<dbReference type="EMBL" id="CP065321">
    <property type="protein sequence ID" value="QQR28928.1"/>
    <property type="molecule type" value="Genomic_DNA"/>
</dbReference>
<dbReference type="RefSeq" id="WP_066536059.1">
    <property type="nucleotide sequence ID" value="NZ_CP021422.1"/>
</dbReference>
<sequence>MELGTHRLLDLTHTAAAPLLAGTEYPWQALPGIGEFILELGAALSGDDYEEIEEQVWLHKTVKRFPGNFIAGPCIIGPETEVRPGAFIRGNALVGAGCVVGNSTELKNVIIFDSVQVPHYNYVGDSILGFKSHMGAGALTSNVKQDKSLVTVGLPGGERIETGLKKFGAILGDHVEIGCNSVLNPGTVIGRGSRVYPLSMVRGAVPENSIYKRAGDITGIR</sequence>
<dbReference type="GO" id="GO:0016779">
    <property type="term" value="F:nucleotidyltransferase activity"/>
    <property type="evidence" value="ECO:0007669"/>
    <property type="project" value="UniProtKB-ARBA"/>
</dbReference>
<reference evidence="5 7" key="3">
    <citation type="submission" date="2020-11" db="EMBL/GenBank/DDBJ databases">
        <title>Closed and high quality bacterial genomes of the OMM12 community.</title>
        <authorList>
            <person name="Marbouty M."/>
            <person name="Lamy-Besnier Q."/>
            <person name="Debarbieux L."/>
            <person name="Koszul R."/>
        </authorList>
    </citation>
    <scope>NUCLEOTIDE SEQUENCE [LARGE SCALE GENOMIC DNA]</scope>
    <source>
        <strain evidence="5 7">KB18</strain>
    </source>
</reference>
<dbReference type="InterPro" id="IPR050065">
    <property type="entry name" value="GlmU-like"/>
</dbReference>
<organism evidence="5 7">
    <name type="scientific">Acutalibacter muris</name>
    <dbReference type="NCBI Taxonomy" id="1796620"/>
    <lineage>
        <taxon>Bacteria</taxon>
        <taxon>Bacillati</taxon>
        <taxon>Bacillota</taxon>
        <taxon>Clostridia</taxon>
        <taxon>Eubacteriales</taxon>
        <taxon>Acutalibacteraceae</taxon>
        <taxon>Acutalibacter</taxon>
    </lineage>
</organism>
<dbReference type="PANTHER" id="PTHR43584">
    <property type="entry name" value="NUCLEOTIDYL TRANSFERASE"/>
    <property type="match status" value="1"/>
</dbReference>
<dbReference type="AlphaFoldDB" id="A0A1Z2XMG8"/>
<keyword evidence="1" id="KW-0808">Transferase</keyword>
<evidence type="ECO:0000256" key="1">
    <source>
        <dbReference type="ARBA" id="ARBA00022679"/>
    </source>
</evidence>
<keyword evidence="2" id="KW-0012">Acyltransferase</keyword>
<dbReference type="Proteomes" id="UP000596035">
    <property type="component" value="Chromosome"/>
</dbReference>
<evidence type="ECO:0000313" key="6">
    <source>
        <dbReference type="Proteomes" id="UP000196710"/>
    </source>
</evidence>
<reference evidence="6" key="2">
    <citation type="submission" date="2017-05" db="EMBL/GenBank/DDBJ databases">
        <title>Improved OligoMM genomes.</title>
        <authorList>
            <person name="Garzetti D."/>
        </authorList>
    </citation>
    <scope>NUCLEOTIDE SEQUENCE [LARGE SCALE GENOMIC DNA]</scope>
    <source>
        <strain evidence="6">KB18</strain>
    </source>
</reference>
<dbReference type="EMBL" id="CP021422">
    <property type="protein sequence ID" value="ASB39634.1"/>
    <property type="molecule type" value="Genomic_DNA"/>
</dbReference>
<evidence type="ECO:0000313" key="7">
    <source>
        <dbReference type="Proteomes" id="UP000596035"/>
    </source>
</evidence>
<dbReference type="KEGG" id="amur:ADH66_02540"/>
<dbReference type="InterPro" id="IPR056729">
    <property type="entry name" value="GMPPB_C"/>
</dbReference>
<dbReference type="GO" id="GO:0016746">
    <property type="term" value="F:acyltransferase activity"/>
    <property type="evidence" value="ECO:0007669"/>
    <property type="project" value="UniProtKB-KW"/>
</dbReference>
<evidence type="ECO:0000256" key="2">
    <source>
        <dbReference type="ARBA" id="ARBA00023315"/>
    </source>
</evidence>
<dbReference type="SUPFAM" id="SSF51161">
    <property type="entry name" value="Trimeric LpxA-like enzymes"/>
    <property type="match status" value="1"/>
</dbReference>
<evidence type="ECO:0000313" key="4">
    <source>
        <dbReference type="EMBL" id="ASB39634.1"/>
    </source>
</evidence>
<dbReference type="Proteomes" id="UP000196710">
    <property type="component" value="Chromosome"/>
</dbReference>
<gene>
    <name evidence="4" type="ORF">ADH66_02540</name>
    <name evidence="5" type="ORF">I5Q82_12590</name>
</gene>
<proteinExistence type="predicted"/>
<protein>
    <submittedName>
        <fullName evidence="5">UDP-N-acetylglucosamine pyrophosphorylase</fullName>
    </submittedName>
</protein>
<evidence type="ECO:0000313" key="5">
    <source>
        <dbReference type="EMBL" id="QQR28928.1"/>
    </source>
</evidence>
<reference evidence="4" key="1">
    <citation type="journal article" date="2017" name="Genome Announc.">
        <title>High-Quality Whole-Genome Sequences of the Oligo-Mouse-Microbiota Bacterial Community.</title>
        <authorList>
            <person name="Garzetti D."/>
            <person name="Brugiroux S."/>
            <person name="Bunk B."/>
            <person name="Pukall R."/>
            <person name="McCoy K.D."/>
            <person name="Macpherson A.J."/>
            <person name="Stecher B."/>
        </authorList>
    </citation>
    <scope>NUCLEOTIDE SEQUENCE</scope>
    <source>
        <strain evidence="4">KB18</strain>
    </source>
</reference>
<dbReference type="CDD" id="cd05636">
    <property type="entry name" value="LbH_G1P_TT_C_like"/>
    <property type="match status" value="1"/>
</dbReference>
<dbReference type="InterPro" id="IPR011004">
    <property type="entry name" value="Trimer_LpxA-like_sf"/>
</dbReference>
<feature type="domain" description="Mannose-1-phosphate guanyltransferase C-terminal" evidence="3">
    <location>
        <begin position="70"/>
        <end position="189"/>
    </location>
</feature>
<dbReference type="PANTHER" id="PTHR43584:SF8">
    <property type="entry name" value="N-ACETYLMURAMATE ALPHA-1-PHOSPHATE URIDYLYLTRANSFERASE"/>
    <property type="match status" value="1"/>
</dbReference>
<accession>A0A1Z2XMG8</accession>
<dbReference type="Gene3D" id="2.160.10.10">
    <property type="entry name" value="Hexapeptide repeat proteins"/>
    <property type="match status" value="1"/>
</dbReference>